<dbReference type="EMBL" id="CAUM01000027">
    <property type="protein sequence ID" value="CCV04194.1"/>
    <property type="molecule type" value="Genomic_DNA"/>
</dbReference>
<dbReference type="Proteomes" id="UP000012062">
    <property type="component" value="Unassembled WGS sequence"/>
</dbReference>
<evidence type="ECO:0000313" key="1">
    <source>
        <dbReference type="EMBL" id="CCV04194.1"/>
    </source>
</evidence>
<name>M5EHU6_9HYPH</name>
<comment type="caution">
    <text evidence="1">The sequence shown here is derived from an EMBL/GenBank/DDBJ whole genome shotgun (WGS) entry which is preliminary data.</text>
</comment>
<proteinExistence type="predicted"/>
<dbReference type="AlphaFoldDB" id="M5EHU6"/>
<sequence length="72" mass="8402">MRSQCVKWSDPRQPSCRSYHSAARAAGLNRPVNQLKLRRGLDLKWLSEPHFRNLSYLIAKMTMISEWESLNA</sequence>
<evidence type="ECO:0008006" key="3">
    <source>
        <dbReference type="Google" id="ProtNLM"/>
    </source>
</evidence>
<evidence type="ECO:0000313" key="2">
    <source>
        <dbReference type="Proteomes" id="UP000012062"/>
    </source>
</evidence>
<protein>
    <recommendedName>
        <fullName evidence="3">Transposase</fullName>
    </recommendedName>
</protein>
<gene>
    <name evidence="1" type="ORF">MESS2_1220031</name>
</gene>
<reference evidence="1 2" key="1">
    <citation type="submission" date="2013-02" db="EMBL/GenBank/DDBJ databases">
        <authorList>
            <person name="Genoscope - CEA"/>
        </authorList>
    </citation>
    <scope>NUCLEOTIDE SEQUENCE [LARGE SCALE GENOMIC DNA]</scope>
    <source>
        <strain evidence="1 2">STM 2683</strain>
    </source>
</reference>
<organism evidence="1 2">
    <name type="scientific">Mesorhizobium metallidurans STM 2683</name>
    <dbReference type="NCBI Taxonomy" id="1297569"/>
    <lineage>
        <taxon>Bacteria</taxon>
        <taxon>Pseudomonadati</taxon>
        <taxon>Pseudomonadota</taxon>
        <taxon>Alphaproteobacteria</taxon>
        <taxon>Hyphomicrobiales</taxon>
        <taxon>Phyllobacteriaceae</taxon>
        <taxon>Mesorhizobium</taxon>
    </lineage>
</organism>
<accession>M5EHU6</accession>
<keyword evidence="2" id="KW-1185">Reference proteome</keyword>
<dbReference type="STRING" id="1297569.MESS2_1220031"/>